<dbReference type="GO" id="GO:0008270">
    <property type="term" value="F:zinc ion binding"/>
    <property type="evidence" value="ECO:0007669"/>
    <property type="project" value="UniProtKB-UniRule"/>
</dbReference>
<dbReference type="PANTHER" id="PTHR11085">
    <property type="entry name" value="NAD-DEPENDENT PROTEIN DEACYLASE SIRTUIN-5, MITOCHONDRIAL-RELATED"/>
    <property type="match status" value="1"/>
</dbReference>
<dbReference type="InterPro" id="IPR026587">
    <property type="entry name" value="Sirtuin_class_II"/>
</dbReference>
<dbReference type="PROSITE" id="PS50305">
    <property type="entry name" value="SIRTUIN"/>
    <property type="match status" value="1"/>
</dbReference>
<proteinExistence type="inferred from homology"/>
<feature type="binding site" evidence="5">
    <location>
        <begin position="345"/>
        <end position="347"/>
    </location>
    <ligand>
        <name>NAD(+)</name>
        <dbReference type="ChEBI" id="CHEBI:57540"/>
    </ligand>
</feature>
<dbReference type="Gene3D" id="3.30.1600.10">
    <property type="entry name" value="SIR2/SIRT2 'Small Domain"/>
    <property type="match status" value="1"/>
</dbReference>
<comment type="caution">
    <text evidence="5">Lacks conserved residue(s) required for the propagation of feature annotation.</text>
</comment>
<dbReference type="InterPro" id="IPR029035">
    <property type="entry name" value="DHS-like_NAD/FAD-binding_dom"/>
</dbReference>
<feature type="binding site" evidence="5 6">
    <location>
        <position position="279"/>
    </location>
    <ligand>
        <name>Zn(2+)</name>
        <dbReference type="ChEBI" id="CHEBI:29105"/>
    </ligand>
</feature>
<dbReference type="Pfam" id="PF02146">
    <property type="entry name" value="SIR2"/>
    <property type="match status" value="1"/>
</dbReference>
<keyword evidence="3 5" id="KW-0862">Zinc</keyword>
<dbReference type="GO" id="GO:0070403">
    <property type="term" value="F:NAD+ binding"/>
    <property type="evidence" value="ECO:0007669"/>
    <property type="project" value="UniProtKB-UniRule"/>
</dbReference>
<organism evidence="8 9">
    <name type="scientific">Ceratopteris richardii</name>
    <name type="common">Triangle waterfern</name>
    <dbReference type="NCBI Taxonomy" id="49495"/>
    <lineage>
        <taxon>Eukaryota</taxon>
        <taxon>Viridiplantae</taxon>
        <taxon>Streptophyta</taxon>
        <taxon>Embryophyta</taxon>
        <taxon>Tracheophyta</taxon>
        <taxon>Polypodiopsida</taxon>
        <taxon>Polypodiidae</taxon>
        <taxon>Polypodiales</taxon>
        <taxon>Pteridineae</taxon>
        <taxon>Pteridaceae</taxon>
        <taxon>Parkerioideae</taxon>
        <taxon>Ceratopteris</taxon>
    </lineage>
</organism>
<keyword evidence="9" id="KW-1185">Reference proteome</keyword>
<reference evidence="8" key="1">
    <citation type="submission" date="2021-08" db="EMBL/GenBank/DDBJ databases">
        <title>WGS assembly of Ceratopteris richardii.</title>
        <authorList>
            <person name="Marchant D.B."/>
            <person name="Chen G."/>
            <person name="Jenkins J."/>
            <person name="Shu S."/>
            <person name="Leebens-Mack J."/>
            <person name="Grimwood J."/>
            <person name="Schmutz J."/>
            <person name="Soltis P."/>
            <person name="Soltis D."/>
            <person name="Chen Z.-H."/>
        </authorList>
    </citation>
    <scope>NUCLEOTIDE SEQUENCE</scope>
    <source>
        <strain evidence="8">Whitten #5841</strain>
        <tissue evidence="8">Leaf</tissue>
    </source>
</reference>
<dbReference type="NCBIfam" id="NF003738">
    <property type="entry name" value="PRK05333.1"/>
    <property type="match status" value="1"/>
</dbReference>
<evidence type="ECO:0000259" key="7">
    <source>
        <dbReference type="PROSITE" id="PS50305"/>
    </source>
</evidence>
<dbReference type="EMBL" id="CM035416">
    <property type="protein sequence ID" value="KAH7424676.1"/>
    <property type="molecule type" value="Genomic_DNA"/>
</dbReference>
<evidence type="ECO:0000256" key="6">
    <source>
        <dbReference type="PROSITE-ProRule" id="PRU00236"/>
    </source>
</evidence>
<feature type="binding site" evidence="5">
    <location>
        <begin position="189"/>
        <end position="192"/>
    </location>
    <ligand>
        <name>NAD(+)</name>
        <dbReference type="ChEBI" id="CHEBI:57540"/>
    </ligand>
</feature>
<evidence type="ECO:0000256" key="3">
    <source>
        <dbReference type="ARBA" id="ARBA00022833"/>
    </source>
</evidence>
<dbReference type="PANTHER" id="PTHR11085:SF10">
    <property type="entry name" value="NAD-DEPENDENT PROTEIN DEACYLASE SIRTUIN-5, MITOCHONDRIAL-RELATED"/>
    <property type="match status" value="1"/>
</dbReference>
<dbReference type="OrthoDB" id="424302at2759"/>
<dbReference type="HAMAP" id="MF_01967">
    <property type="entry name" value="Sirtuin_ClassII"/>
    <property type="match status" value="1"/>
</dbReference>
<dbReference type="SUPFAM" id="SSF52467">
    <property type="entry name" value="DHS-like NAD/FAD-binding domain"/>
    <property type="match status" value="1"/>
</dbReference>
<comment type="cofactor">
    <cofactor evidence="5">
        <name>Zn(2+)</name>
        <dbReference type="ChEBI" id="CHEBI:29105"/>
    </cofactor>
    <text evidence="5">Binds 1 zinc ion per subunit.</text>
</comment>
<protein>
    <recommendedName>
        <fullName evidence="5">NAD-dependent protein deacylase</fullName>
        <ecNumber evidence="5">2.3.1.-</ecNumber>
    </recommendedName>
    <alternativeName>
        <fullName evidence="5">Regulatory protein SIR2 homolog</fullName>
    </alternativeName>
</protein>
<evidence type="ECO:0000256" key="2">
    <source>
        <dbReference type="ARBA" id="ARBA00022723"/>
    </source>
</evidence>
<comment type="caution">
    <text evidence="8">The sequence shown here is derived from an EMBL/GenBank/DDBJ whole genome shotgun (WGS) entry which is preliminary data.</text>
</comment>
<dbReference type="InterPro" id="IPR026591">
    <property type="entry name" value="Sirtuin_cat_small_dom_sf"/>
</dbReference>
<keyword evidence="2 5" id="KW-0479">Metal-binding</keyword>
<accession>A0A8T2TSF2</accession>
<gene>
    <name evidence="8" type="ORF">KP509_11G019000</name>
</gene>
<dbReference type="GO" id="GO:0017136">
    <property type="term" value="F:histone deacetylase activity, NAD-dependent"/>
    <property type="evidence" value="ECO:0007669"/>
    <property type="project" value="TreeGrafter"/>
</dbReference>
<feature type="binding site" evidence="5">
    <location>
        <begin position="319"/>
        <end position="321"/>
    </location>
    <ligand>
        <name>NAD(+)</name>
        <dbReference type="ChEBI" id="CHEBI:57540"/>
    </ligand>
</feature>
<dbReference type="InterPro" id="IPR026590">
    <property type="entry name" value="Ssirtuin_cat_dom"/>
</dbReference>
<dbReference type="InterPro" id="IPR050134">
    <property type="entry name" value="NAD-dep_sirtuin_deacylases"/>
</dbReference>
<comment type="subcellular location">
    <subcellularLocation>
        <location evidence="5">Mitochondrion matrix</location>
    </subcellularLocation>
</comment>
<sequence length="381" mass="42744">MLVYLSLISTYGVQADAKRFWNLSCQDNIKNSATSPLRTGQNYRQCIKFSVFHRELQKDQRDFNHVTEDALQNTSLLKQVVPIAPPPSLDEITSLYQFLQNSHKLVVLTGAGISTESGIPDYRSPNGAYSTGFKPITHQEFMRSERSQKRYWARSYVGWKKFLHAEPGPTHTAIAKLRLRGYVYDIITQNVDRLHHQAGDNAFELHGTTHEVICLNCSNITSRKEFQNRIKELNPEWALAVEDMEKGTGISSPGMQQRPDGDIEIDESFWQGRLQIPTCEWCDGVLKPNVVLFGDNLPKSRTEESLNMINEADALLVLGSSLMVLSAFRLAKTAHEAGKPIVIINIGATRADKLAKLKIECRTGEVLSRVINHGSLALPAP</sequence>
<keyword evidence="4 5" id="KW-0520">NAD</keyword>
<dbReference type="InterPro" id="IPR003000">
    <property type="entry name" value="Sirtuin"/>
</dbReference>
<comment type="function">
    <text evidence="5">NAD-dependent protein deacylase. Catalyzes the NAD-dependent hydrolysis of acyl groups from lysine residues.</text>
</comment>
<evidence type="ECO:0000313" key="8">
    <source>
        <dbReference type="EMBL" id="KAH7424676.1"/>
    </source>
</evidence>
<feature type="binding site" evidence="5">
    <location>
        <position position="363"/>
    </location>
    <ligand>
        <name>NAD(+)</name>
        <dbReference type="ChEBI" id="CHEBI:57540"/>
    </ligand>
</feature>
<evidence type="ECO:0000256" key="4">
    <source>
        <dbReference type="ARBA" id="ARBA00023027"/>
    </source>
</evidence>
<dbReference type="Gene3D" id="3.40.50.1220">
    <property type="entry name" value="TPP-binding domain"/>
    <property type="match status" value="1"/>
</dbReference>
<dbReference type="GO" id="GO:0005759">
    <property type="term" value="C:mitochondrial matrix"/>
    <property type="evidence" value="ECO:0007669"/>
    <property type="project" value="UniProtKB-SubCell"/>
</dbReference>
<feature type="domain" description="Deacetylase sirtuin-type" evidence="7">
    <location>
        <begin position="85"/>
        <end position="381"/>
    </location>
</feature>
<evidence type="ECO:0000256" key="1">
    <source>
        <dbReference type="ARBA" id="ARBA00022679"/>
    </source>
</evidence>
<evidence type="ECO:0000256" key="5">
    <source>
        <dbReference type="HAMAP-Rule" id="MF_03161"/>
    </source>
</evidence>
<comment type="similarity">
    <text evidence="5">Belongs to the sirtuin family. Class II subfamily.</text>
</comment>
<feature type="binding site" evidence="5 6">
    <location>
        <position position="214"/>
    </location>
    <ligand>
        <name>Zn(2+)</name>
        <dbReference type="ChEBI" id="CHEBI:29105"/>
    </ligand>
</feature>
<name>A0A8T2TSF2_CERRI</name>
<dbReference type="EC" id="2.3.1.-" evidence="5"/>
<feature type="binding site" evidence="5 6">
    <location>
        <position position="282"/>
    </location>
    <ligand>
        <name>Zn(2+)</name>
        <dbReference type="ChEBI" id="CHEBI:29105"/>
    </ligand>
</feature>
<keyword evidence="1 5" id="KW-0808">Transferase</keyword>
<dbReference type="Proteomes" id="UP000825935">
    <property type="component" value="Chromosome 11"/>
</dbReference>
<comment type="catalytic activity">
    <reaction evidence="5">
        <text>N(6)-acetyl-L-lysyl-[protein] + NAD(+) + H2O = 2''-O-acetyl-ADP-D-ribose + nicotinamide + L-lysyl-[protein]</text>
        <dbReference type="Rhea" id="RHEA:43636"/>
        <dbReference type="Rhea" id="RHEA-COMP:9752"/>
        <dbReference type="Rhea" id="RHEA-COMP:10731"/>
        <dbReference type="ChEBI" id="CHEBI:15377"/>
        <dbReference type="ChEBI" id="CHEBI:17154"/>
        <dbReference type="ChEBI" id="CHEBI:29969"/>
        <dbReference type="ChEBI" id="CHEBI:57540"/>
        <dbReference type="ChEBI" id="CHEBI:61930"/>
        <dbReference type="ChEBI" id="CHEBI:83767"/>
        <dbReference type="EC" id="2.3.1.286"/>
    </reaction>
</comment>
<keyword evidence="5" id="KW-0496">Mitochondrion</keyword>
<evidence type="ECO:0000313" key="9">
    <source>
        <dbReference type="Proteomes" id="UP000825935"/>
    </source>
</evidence>
<feature type="binding site" evidence="5 6">
    <location>
        <position position="217"/>
    </location>
    <ligand>
        <name>Zn(2+)</name>
        <dbReference type="ChEBI" id="CHEBI:29105"/>
    </ligand>
</feature>
<feature type="active site" description="Proton acceptor" evidence="5 6">
    <location>
        <position position="206"/>
    </location>
</feature>
<dbReference type="OMA" id="RRHYWAR"/>
<dbReference type="AlphaFoldDB" id="A0A8T2TSF2"/>